<dbReference type="CDD" id="cd03801">
    <property type="entry name" value="GT4_PimA-like"/>
    <property type="match status" value="1"/>
</dbReference>
<dbReference type="PANTHER" id="PTHR12526">
    <property type="entry name" value="GLYCOSYLTRANSFERASE"/>
    <property type="match status" value="1"/>
</dbReference>
<dbReference type="Proteomes" id="UP000284547">
    <property type="component" value="Unassembled WGS sequence"/>
</dbReference>
<evidence type="ECO:0000313" key="1">
    <source>
        <dbReference type="EMBL" id="RGP36879.1"/>
    </source>
</evidence>
<dbReference type="AlphaFoldDB" id="A0A411Z1D4"/>
<comment type="caution">
    <text evidence="1">The sequence shown here is derived from an EMBL/GenBank/DDBJ whole genome shotgun (WGS) entry which is preliminary data.</text>
</comment>
<accession>A0A411Z1D4</accession>
<keyword evidence="1" id="KW-0808">Transferase</keyword>
<dbReference type="RefSeq" id="WP_118152509.1">
    <property type="nucleotide sequence ID" value="NZ_QWEY01000006.1"/>
</dbReference>
<keyword evidence="2" id="KW-1185">Reference proteome</keyword>
<dbReference type="SUPFAM" id="SSF53756">
    <property type="entry name" value="UDP-Glycosyltransferase/glycogen phosphorylase"/>
    <property type="match status" value="1"/>
</dbReference>
<gene>
    <name evidence="1" type="ORF">D1012_12040</name>
</gene>
<sequence>MMQPVVCEGFFDAGFYQGQLDTPVADPLGHFRAQGDRLGLDPSPYFSTRHYKARYPDWAADGHPTALDSFLAQDRPGAWRSPHPLIDPVAYLRLHPDVAAAGFSPAGHFARHGDAEGRSPTDAFDAVFYRRCYLRLQETYAFAHYIRVGQGAGHLPRPVPRSPAQSAAAARQVLAGIARPILLGVHDAQEAGTPILVRDMAQHYAARGLSPVFVLRDGGPLVARYAEFGPVFVLAEGWDAAGLFAGVPRDVPVIVNSGAAALLAQGAAQAGLRTVLLIHEMRGYLDAQGLVPGLAAAQAAGARLVASFPRMAEALRPDLGPLDVVQPGVTLPPAGLADFRARKRVQAGRTVFIGAGHADRRKGFDLFLDAAQEIAARMPQAGFVWLGALDPWAQDLARAARGAGLPLSLPGFVTDSLACYAAASVYLLTSREDPGPATLIHAAATGTPFVGYAADIGLRGTVDPLGRFVASGDRAGFVAAAIALAQQETQTTRRARRALVRPHLGLDRYCDQLLRAFA</sequence>
<dbReference type="OrthoDB" id="7527830at2"/>
<name>A0A411Z1D4_9RHOB</name>
<dbReference type="PANTHER" id="PTHR12526:SF630">
    <property type="entry name" value="GLYCOSYLTRANSFERASE"/>
    <property type="match status" value="1"/>
</dbReference>
<protein>
    <submittedName>
        <fullName evidence="1">Glycosyltransferase family 1 protein</fullName>
    </submittedName>
</protein>
<dbReference type="GO" id="GO:0016740">
    <property type="term" value="F:transferase activity"/>
    <property type="evidence" value="ECO:0007669"/>
    <property type="project" value="UniProtKB-KW"/>
</dbReference>
<reference evidence="1 2" key="1">
    <citation type="submission" date="2018-08" db="EMBL/GenBank/DDBJ databases">
        <title>Flavobacterium tibetense sp. nov., isolated from a wetland YonghuCo on Tibetan Plateau.</title>
        <authorList>
            <person name="Phurbu D."/>
            <person name="Lu H."/>
            <person name="Xing P."/>
        </authorList>
    </citation>
    <scope>NUCLEOTIDE SEQUENCE [LARGE SCALE GENOMIC DNA]</scope>
    <source>
        <strain evidence="1 2">DJC</strain>
    </source>
</reference>
<organism evidence="1 2">
    <name type="scientific">Pseudotabrizicola alkalilacus</name>
    <dbReference type="NCBI Taxonomy" id="2305252"/>
    <lineage>
        <taxon>Bacteria</taxon>
        <taxon>Pseudomonadati</taxon>
        <taxon>Pseudomonadota</taxon>
        <taxon>Alphaproteobacteria</taxon>
        <taxon>Rhodobacterales</taxon>
        <taxon>Paracoccaceae</taxon>
        <taxon>Pseudotabrizicola</taxon>
    </lineage>
</organism>
<dbReference type="Gene3D" id="3.40.50.2000">
    <property type="entry name" value="Glycogen Phosphorylase B"/>
    <property type="match status" value="1"/>
</dbReference>
<dbReference type="EMBL" id="QWEY01000006">
    <property type="protein sequence ID" value="RGP36879.1"/>
    <property type="molecule type" value="Genomic_DNA"/>
</dbReference>
<dbReference type="Pfam" id="PF13692">
    <property type="entry name" value="Glyco_trans_1_4"/>
    <property type="match status" value="1"/>
</dbReference>
<evidence type="ECO:0000313" key="2">
    <source>
        <dbReference type="Proteomes" id="UP000284547"/>
    </source>
</evidence>
<proteinExistence type="predicted"/>